<dbReference type="InterPro" id="IPR001789">
    <property type="entry name" value="Sig_transdc_resp-reg_receiver"/>
</dbReference>
<evidence type="ECO:0000256" key="5">
    <source>
        <dbReference type="ARBA" id="ARBA00022679"/>
    </source>
</evidence>
<dbReference type="FunFam" id="3.30.565.10:FF:000010">
    <property type="entry name" value="Sensor histidine kinase RcsC"/>
    <property type="match status" value="1"/>
</dbReference>
<keyword evidence="18" id="KW-1185">Reference proteome</keyword>
<name>A0A1I3B601_9PLAN</name>
<dbReference type="InterPro" id="IPR011006">
    <property type="entry name" value="CheY-like_superfamily"/>
</dbReference>
<evidence type="ECO:0000259" key="14">
    <source>
        <dbReference type="PROSITE" id="PS50110"/>
    </source>
</evidence>
<sequence>MNQLSPESDAADQSLHSRILELEDQLAEATATIDAIRRGEVDAFIVNQGPLDTEQLWLMADEAPALMGYLDRDLRFRSINHQTDLWFLVEGEQVLGRTLANVLGQQAFDVLRPTLQISLEGSESGYDGWIVFHDRRRYIRGRFTPDIIADGSVNGLFFVVVDYTESRRASDVLQAATERTQRILESISDCFFTVDQNFVVTSINSQALPYFGPSRDQVIGRGFWEMFPHLIGTDIEQEYRRALRDNVTVHLEVPSRRDPGAWLEIRVYPSRDGLSIFFRDITQRKDVEAKIKDSEQHLRTALESGRMVAWQYDIHTDIVKFSETVATVVGLPPGQTIRKGNEGWSLIHPLDVESYRTAVNGAMRGDGQYRVQFRLIRPDDQREIWVEDSGRLIRDDDGAPSQLVGIMQDITERKKSERELELARRQADAANQAKSEFVANMSHEIRTPMTAILGYADVLAAHLDDPDNLQCVDTIRRNGRYLLEIINDILDLSKIEAGQLEISRERVDVIHAASEIIELMRVRADERKIGLSAEFVGPVPEAIQTDPKRLRQILVNLIGNAVKFTERGDVRLVVRYAEEDAKLSFDVVDTGIGISPDQMSRLFRPFTQGDMSVARQYEGTGLGLSISRRLAQMLGGEIEVDSALGTGSTFRLVLPIRDQEIVLVSPTSTEMPALEARLPKRSQLQCRALVVDDRRDVRYLAQHFIEDAGGEVLTASNGQEAVEVVLQSLTDGSPVEIVIMDVQMPVMDGFTAARRLRKEGYTGPVIALTANAMQGDRDRCLAAGFDDYTSKPIDGVALVSLIARHLQSRVK</sequence>
<keyword evidence="6" id="KW-0547">Nucleotide-binding</keyword>
<dbReference type="Proteomes" id="UP000199518">
    <property type="component" value="Unassembled WGS sequence"/>
</dbReference>
<evidence type="ECO:0000256" key="8">
    <source>
        <dbReference type="ARBA" id="ARBA00022840"/>
    </source>
</evidence>
<dbReference type="InterPro" id="IPR035965">
    <property type="entry name" value="PAS-like_dom_sf"/>
</dbReference>
<evidence type="ECO:0000256" key="6">
    <source>
        <dbReference type="ARBA" id="ARBA00022741"/>
    </source>
</evidence>
<dbReference type="Gene3D" id="2.10.70.100">
    <property type="match status" value="1"/>
</dbReference>
<dbReference type="Gene3D" id="3.30.450.20">
    <property type="entry name" value="PAS domain"/>
    <property type="match status" value="3"/>
</dbReference>
<dbReference type="InterPro" id="IPR013656">
    <property type="entry name" value="PAS_4"/>
</dbReference>
<dbReference type="RefSeq" id="WP_175516976.1">
    <property type="nucleotide sequence ID" value="NZ_FOQD01000001.1"/>
</dbReference>
<feature type="domain" description="PAC" evidence="16">
    <location>
        <begin position="369"/>
        <end position="422"/>
    </location>
</feature>
<evidence type="ECO:0000256" key="2">
    <source>
        <dbReference type="ARBA" id="ARBA00004370"/>
    </source>
</evidence>
<evidence type="ECO:0000313" key="18">
    <source>
        <dbReference type="Proteomes" id="UP000199518"/>
    </source>
</evidence>
<dbReference type="SUPFAM" id="SSF55874">
    <property type="entry name" value="ATPase domain of HSP90 chaperone/DNA topoisomerase II/histidine kinase"/>
    <property type="match status" value="1"/>
</dbReference>
<dbReference type="InterPro" id="IPR013655">
    <property type="entry name" value="PAS_fold_3"/>
</dbReference>
<dbReference type="InterPro" id="IPR036097">
    <property type="entry name" value="HisK_dim/P_sf"/>
</dbReference>
<keyword evidence="9" id="KW-0902">Two-component regulatory system</keyword>
<evidence type="ECO:0000313" key="17">
    <source>
        <dbReference type="EMBL" id="SFH57727.1"/>
    </source>
</evidence>
<dbReference type="CDD" id="cd00130">
    <property type="entry name" value="PAS"/>
    <property type="match status" value="2"/>
</dbReference>
<dbReference type="PRINTS" id="PR00344">
    <property type="entry name" value="BCTRLSENSOR"/>
</dbReference>
<evidence type="ECO:0000256" key="12">
    <source>
        <dbReference type="PROSITE-ProRule" id="PRU00169"/>
    </source>
</evidence>
<feature type="domain" description="PAS" evidence="15">
    <location>
        <begin position="176"/>
        <end position="246"/>
    </location>
</feature>
<organism evidence="17 18">
    <name type="scientific">Planctomicrobium piriforme</name>
    <dbReference type="NCBI Taxonomy" id="1576369"/>
    <lineage>
        <taxon>Bacteria</taxon>
        <taxon>Pseudomonadati</taxon>
        <taxon>Planctomycetota</taxon>
        <taxon>Planctomycetia</taxon>
        <taxon>Planctomycetales</taxon>
        <taxon>Planctomycetaceae</taxon>
        <taxon>Planctomicrobium</taxon>
    </lineage>
</organism>
<evidence type="ECO:0000256" key="3">
    <source>
        <dbReference type="ARBA" id="ARBA00012438"/>
    </source>
</evidence>
<dbReference type="SMART" id="SM00091">
    <property type="entry name" value="PAS"/>
    <property type="match status" value="3"/>
</dbReference>
<dbReference type="CDD" id="cd16922">
    <property type="entry name" value="HATPase_EvgS-ArcB-TorS-like"/>
    <property type="match status" value="1"/>
</dbReference>
<dbReference type="EMBL" id="FOQD01000001">
    <property type="protein sequence ID" value="SFH57727.1"/>
    <property type="molecule type" value="Genomic_DNA"/>
</dbReference>
<dbReference type="Pfam" id="PF08448">
    <property type="entry name" value="PAS_4"/>
    <property type="match status" value="2"/>
</dbReference>
<keyword evidence="5" id="KW-0808">Transferase</keyword>
<reference evidence="18" key="1">
    <citation type="submission" date="2016-10" db="EMBL/GenBank/DDBJ databases">
        <authorList>
            <person name="Varghese N."/>
            <person name="Submissions S."/>
        </authorList>
    </citation>
    <scope>NUCLEOTIDE SEQUENCE [LARGE SCALE GENOMIC DNA]</scope>
    <source>
        <strain evidence="18">DSM 26348</strain>
    </source>
</reference>
<evidence type="ECO:0000256" key="9">
    <source>
        <dbReference type="ARBA" id="ARBA00023012"/>
    </source>
</evidence>
<evidence type="ECO:0000256" key="7">
    <source>
        <dbReference type="ARBA" id="ARBA00022777"/>
    </source>
</evidence>
<dbReference type="AlphaFoldDB" id="A0A1I3B601"/>
<dbReference type="InterPro" id="IPR000700">
    <property type="entry name" value="PAS-assoc_C"/>
</dbReference>
<dbReference type="PROSITE" id="PS50112">
    <property type="entry name" value="PAS"/>
    <property type="match status" value="2"/>
</dbReference>
<dbReference type="Pfam" id="PF00072">
    <property type="entry name" value="Response_reg"/>
    <property type="match status" value="1"/>
</dbReference>
<feature type="domain" description="Histidine kinase" evidence="13">
    <location>
        <begin position="440"/>
        <end position="658"/>
    </location>
</feature>
<dbReference type="GO" id="GO:0009927">
    <property type="term" value="F:histidine phosphotransfer kinase activity"/>
    <property type="evidence" value="ECO:0007669"/>
    <property type="project" value="TreeGrafter"/>
</dbReference>
<dbReference type="SUPFAM" id="SSF47384">
    <property type="entry name" value="Homodimeric domain of signal transducing histidine kinase"/>
    <property type="match status" value="1"/>
</dbReference>
<dbReference type="InterPro" id="IPR001610">
    <property type="entry name" value="PAC"/>
</dbReference>
<dbReference type="SUPFAM" id="SSF55785">
    <property type="entry name" value="PYP-like sensor domain (PAS domain)"/>
    <property type="match status" value="3"/>
</dbReference>
<dbReference type="InterPro" id="IPR003594">
    <property type="entry name" value="HATPase_dom"/>
</dbReference>
<keyword evidence="10" id="KW-0472">Membrane</keyword>
<dbReference type="GO" id="GO:0000155">
    <property type="term" value="F:phosphorelay sensor kinase activity"/>
    <property type="evidence" value="ECO:0007669"/>
    <property type="project" value="InterPro"/>
</dbReference>
<dbReference type="SMART" id="SM00387">
    <property type="entry name" value="HATPase_c"/>
    <property type="match status" value="1"/>
</dbReference>
<gene>
    <name evidence="17" type="ORF">SAMN05421753_101259</name>
</gene>
<comment type="catalytic activity">
    <reaction evidence="1">
        <text>ATP + protein L-histidine = ADP + protein N-phospho-L-histidine.</text>
        <dbReference type="EC" id="2.7.13.3"/>
    </reaction>
</comment>
<feature type="domain" description="PAS" evidence="15">
    <location>
        <begin position="294"/>
        <end position="366"/>
    </location>
</feature>
<dbReference type="InterPro" id="IPR003661">
    <property type="entry name" value="HisK_dim/P_dom"/>
</dbReference>
<comment type="subcellular location">
    <subcellularLocation>
        <location evidence="2">Membrane</location>
    </subcellularLocation>
</comment>
<evidence type="ECO:0000256" key="10">
    <source>
        <dbReference type="ARBA" id="ARBA00023136"/>
    </source>
</evidence>
<proteinExistence type="predicted"/>
<accession>A0A1I3B601</accession>
<dbReference type="SUPFAM" id="SSF52172">
    <property type="entry name" value="CheY-like"/>
    <property type="match status" value="1"/>
</dbReference>
<dbReference type="SMART" id="SM00086">
    <property type="entry name" value="PAC"/>
    <property type="match status" value="1"/>
</dbReference>
<dbReference type="InterPro" id="IPR004358">
    <property type="entry name" value="Sig_transdc_His_kin-like_C"/>
</dbReference>
<dbReference type="EC" id="2.7.13.3" evidence="3"/>
<evidence type="ECO:0000259" key="13">
    <source>
        <dbReference type="PROSITE" id="PS50109"/>
    </source>
</evidence>
<protein>
    <recommendedName>
        <fullName evidence="3">histidine kinase</fullName>
        <ecNumber evidence="3">2.7.13.3</ecNumber>
    </recommendedName>
</protein>
<dbReference type="PANTHER" id="PTHR43047">
    <property type="entry name" value="TWO-COMPONENT HISTIDINE PROTEIN KINASE"/>
    <property type="match status" value="1"/>
</dbReference>
<dbReference type="PROSITE" id="PS50110">
    <property type="entry name" value="RESPONSE_REGULATORY"/>
    <property type="match status" value="1"/>
</dbReference>
<dbReference type="CDD" id="cd00082">
    <property type="entry name" value="HisKA"/>
    <property type="match status" value="1"/>
</dbReference>
<dbReference type="SMART" id="SM00388">
    <property type="entry name" value="HisKA"/>
    <property type="match status" value="1"/>
</dbReference>
<dbReference type="Gene3D" id="1.10.287.130">
    <property type="match status" value="1"/>
</dbReference>
<evidence type="ECO:0000259" key="15">
    <source>
        <dbReference type="PROSITE" id="PS50112"/>
    </source>
</evidence>
<feature type="domain" description="Response regulatory" evidence="14">
    <location>
        <begin position="687"/>
        <end position="806"/>
    </location>
</feature>
<dbReference type="NCBIfam" id="TIGR00229">
    <property type="entry name" value="sensory_box"/>
    <property type="match status" value="2"/>
</dbReference>
<dbReference type="GO" id="GO:0005524">
    <property type="term" value="F:ATP binding"/>
    <property type="evidence" value="ECO:0007669"/>
    <property type="project" value="UniProtKB-KW"/>
</dbReference>
<dbReference type="Pfam" id="PF02518">
    <property type="entry name" value="HATPase_c"/>
    <property type="match status" value="1"/>
</dbReference>
<keyword evidence="7" id="KW-0418">Kinase</keyword>
<dbReference type="PANTHER" id="PTHR43047:SF72">
    <property type="entry name" value="OSMOSENSING HISTIDINE PROTEIN KINASE SLN1"/>
    <property type="match status" value="1"/>
</dbReference>
<dbReference type="InterPro" id="IPR000014">
    <property type="entry name" value="PAS"/>
</dbReference>
<dbReference type="FunFam" id="1.10.287.130:FF:000038">
    <property type="entry name" value="Sensory transduction histidine kinase"/>
    <property type="match status" value="1"/>
</dbReference>
<dbReference type="SMART" id="SM00448">
    <property type="entry name" value="REC"/>
    <property type="match status" value="1"/>
</dbReference>
<keyword evidence="4 12" id="KW-0597">Phosphoprotein</keyword>
<dbReference type="CDD" id="cd17546">
    <property type="entry name" value="REC_hyHK_CKI1_RcsC-like"/>
    <property type="match status" value="1"/>
</dbReference>
<dbReference type="Gene3D" id="3.40.50.2300">
    <property type="match status" value="1"/>
</dbReference>
<dbReference type="InterPro" id="IPR036890">
    <property type="entry name" value="HATPase_C_sf"/>
</dbReference>
<feature type="modified residue" description="4-aspartylphosphate" evidence="12">
    <location>
        <position position="741"/>
    </location>
</feature>
<evidence type="ECO:0000259" key="16">
    <source>
        <dbReference type="PROSITE" id="PS50113"/>
    </source>
</evidence>
<dbReference type="PROSITE" id="PS50109">
    <property type="entry name" value="HIS_KIN"/>
    <property type="match status" value="1"/>
</dbReference>
<evidence type="ECO:0000256" key="1">
    <source>
        <dbReference type="ARBA" id="ARBA00000085"/>
    </source>
</evidence>
<dbReference type="Pfam" id="PF00512">
    <property type="entry name" value="HisKA"/>
    <property type="match status" value="1"/>
</dbReference>
<dbReference type="GO" id="GO:0005886">
    <property type="term" value="C:plasma membrane"/>
    <property type="evidence" value="ECO:0007669"/>
    <property type="project" value="TreeGrafter"/>
</dbReference>
<dbReference type="Pfam" id="PF08447">
    <property type="entry name" value="PAS_3"/>
    <property type="match status" value="1"/>
</dbReference>
<keyword evidence="8" id="KW-0067">ATP-binding</keyword>
<evidence type="ECO:0000256" key="11">
    <source>
        <dbReference type="ARBA" id="ARBA00023306"/>
    </source>
</evidence>
<evidence type="ECO:0000256" key="4">
    <source>
        <dbReference type="ARBA" id="ARBA00022553"/>
    </source>
</evidence>
<dbReference type="Gene3D" id="3.30.565.10">
    <property type="entry name" value="Histidine kinase-like ATPase, C-terminal domain"/>
    <property type="match status" value="1"/>
</dbReference>
<dbReference type="STRING" id="1576369.SAMN05421753_101259"/>
<keyword evidence="11" id="KW-0131">Cell cycle</keyword>
<dbReference type="InterPro" id="IPR005467">
    <property type="entry name" value="His_kinase_dom"/>
</dbReference>
<dbReference type="PROSITE" id="PS50113">
    <property type="entry name" value="PAC"/>
    <property type="match status" value="1"/>
</dbReference>